<comment type="caution">
    <text evidence="3">The sequence shown here is derived from an EMBL/GenBank/DDBJ whole genome shotgun (WGS) entry which is preliminary data.</text>
</comment>
<evidence type="ECO:0000313" key="4">
    <source>
        <dbReference type="Proteomes" id="UP000092124"/>
    </source>
</evidence>
<dbReference type="EMBL" id="LZPO01087609">
    <property type="protein sequence ID" value="OBS66041.1"/>
    <property type="molecule type" value="Genomic_DNA"/>
</dbReference>
<name>A0A1A6GIK3_NEOLE</name>
<gene>
    <name evidence="3" type="ORF">A6R68_05418</name>
</gene>
<feature type="non-terminal residue" evidence="3">
    <location>
        <position position="116"/>
    </location>
</feature>
<sequence>MKKMEDVTIQLQSITYEQIELSGILASYTNKDLSNTQVLIISLPSLTVLDSAPKMVNETLTMRTQTSNEQEQERLDERLKDPLKQKELSPSKGTWQCLQDEHRTAEETPETLSTAN</sequence>
<dbReference type="Pfam" id="PF04822">
    <property type="entry name" value="Takusan"/>
    <property type="match status" value="1"/>
</dbReference>
<proteinExistence type="predicted"/>
<dbReference type="InterPro" id="IPR006907">
    <property type="entry name" value="DLG5_N"/>
</dbReference>
<keyword evidence="4" id="KW-1185">Reference proteome</keyword>
<feature type="domain" description="Disks large homolog 5 N-terminal" evidence="2">
    <location>
        <begin position="1"/>
        <end position="35"/>
    </location>
</feature>
<protein>
    <recommendedName>
        <fullName evidence="2">Disks large homolog 5 N-terminal domain-containing protein</fullName>
    </recommendedName>
</protein>
<organism evidence="3 4">
    <name type="scientific">Neotoma lepida</name>
    <name type="common">Desert woodrat</name>
    <dbReference type="NCBI Taxonomy" id="56216"/>
    <lineage>
        <taxon>Eukaryota</taxon>
        <taxon>Metazoa</taxon>
        <taxon>Chordata</taxon>
        <taxon>Craniata</taxon>
        <taxon>Vertebrata</taxon>
        <taxon>Euteleostomi</taxon>
        <taxon>Mammalia</taxon>
        <taxon>Eutheria</taxon>
        <taxon>Euarchontoglires</taxon>
        <taxon>Glires</taxon>
        <taxon>Rodentia</taxon>
        <taxon>Myomorpha</taxon>
        <taxon>Muroidea</taxon>
        <taxon>Cricetidae</taxon>
        <taxon>Neotominae</taxon>
        <taxon>Neotoma</taxon>
    </lineage>
</organism>
<evidence type="ECO:0000313" key="3">
    <source>
        <dbReference type="EMBL" id="OBS66041.1"/>
    </source>
</evidence>
<dbReference type="AlphaFoldDB" id="A0A1A6GIK3"/>
<feature type="compositionally biased region" description="Basic and acidic residues" evidence="1">
    <location>
        <begin position="71"/>
        <end position="89"/>
    </location>
</feature>
<reference evidence="3 4" key="1">
    <citation type="submission" date="2016-06" db="EMBL/GenBank/DDBJ databases">
        <title>The Draft Genome Sequence and Annotation of the Desert Woodrat Neotoma lepida.</title>
        <authorList>
            <person name="Campbell M."/>
            <person name="Oakeson K.F."/>
            <person name="Yandell M."/>
            <person name="Halpert J.R."/>
            <person name="Dearing D."/>
        </authorList>
    </citation>
    <scope>NUCLEOTIDE SEQUENCE [LARGE SCALE GENOMIC DNA]</scope>
    <source>
        <strain evidence="3">417</strain>
        <tissue evidence="3">Liver</tissue>
    </source>
</reference>
<accession>A0A1A6GIK3</accession>
<evidence type="ECO:0000256" key="1">
    <source>
        <dbReference type="SAM" id="MobiDB-lite"/>
    </source>
</evidence>
<feature type="region of interest" description="Disordered" evidence="1">
    <location>
        <begin position="62"/>
        <end position="116"/>
    </location>
</feature>
<evidence type="ECO:0000259" key="2">
    <source>
        <dbReference type="Pfam" id="PF04822"/>
    </source>
</evidence>
<dbReference type="Proteomes" id="UP000092124">
    <property type="component" value="Unassembled WGS sequence"/>
</dbReference>